<keyword evidence="3" id="KW-1185">Reference proteome</keyword>
<protein>
    <submittedName>
        <fullName evidence="2">Uncharacterized protein</fullName>
    </submittedName>
</protein>
<accession>A0ABU2NBB0</accession>
<organism evidence="2 3">
    <name type="scientific">Pseudonocardia charpentierae</name>
    <dbReference type="NCBI Taxonomy" id="3075545"/>
    <lineage>
        <taxon>Bacteria</taxon>
        <taxon>Bacillati</taxon>
        <taxon>Actinomycetota</taxon>
        <taxon>Actinomycetes</taxon>
        <taxon>Pseudonocardiales</taxon>
        <taxon>Pseudonocardiaceae</taxon>
        <taxon>Pseudonocardia</taxon>
    </lineage>
</organism>
<comment type="caution">
    <text evidence="2">The sequence shown here is derived from an EMBL/GenBank/DDBJ whole genome shotgun (WGS) entry which is preliminary data.</text>
</comment>
<evidence type="ECO:0000313" key="3">
    <source>
        <dbReference type="Proteomes" id="UP001183202"/>
    </source>
</evidence>
<feature type="transmembrane region" description="Helical" evidence="1">
    <location>
        <begin position="146"/>
        <end position="171"/>
    </location>
</feature>
<name>A0ABU2NBB0_9PSEU</name>
<keyword evidence="1" id="KW-1133">Transmembrane helix</keyword>
<dbReference type="Proteomes" id="UP001183202">
    <property type="component" value="Unassembled WGS sequence"/>
</dbReference>
<evidence type="ECO:0000256" key="1">
    <source>
        <dbReference type="SAM" id="Phobius"/>
    </source>
</evidence>
<feature type="transmembrane region" description="Helical" evidence="1">
    <location>
        <begin position="12"/>
        <end position="30"/>
    </location>
</feature>
<feature type="transmembrane region" description="Helical" evidence="1">
    <location>
        <begin position="103"/>
        <end position="126"/>
    </location>
</feature>
<dbReference type="RefSeq" id="WP_311557451.1">
    <property type="nucleotide sequence ID" value="NZ_JAVREJ010000011.1"/>
</dbReference>
<keyword evidence="1" id="KW-0472">Membrane</keyword>
<feature type="transmembrane region" description="Helical" evidence="1">
    <location>
        <begin position="247"/>
        <end position="273"/>
    </location>
</feature>
<feature type="transmembrane region" description="Helical" evidence="1">
    <location>
        <begin position="178"/>
        <end position="197"/>
    </location>
</feature>
<proteinExistence type="predicted"/>
<keyword evidence="1" id="KW-0812">Transmembrane</keyword>
<sequence length="302" mass="30432">MSPFGSALRRLVFIGLPGAAVMTAALVQVARVDRAGAVAPVGARGLAHLQLVAYAELTGAAHRYPDLTGAAQELALVACAVALTALVAVAVRLRVHPVALAPMLVLLAACPPAVGVLVTFGSGLLGTAWLSAGAALLTSPRSLARALGVAVMVLGLLTAPLLAVPVAVLVVGITARRWAPTAAVASALGCAALVLVHLSATPETSVTSATTGTGRDLLVATAAVVVVVGLVFRGLRAVAAATASTALLLVGAPWTSFALLPALVVATVALGAAELDEFVWHLRQRQRWLRRVAVAQLPGRST</sequence>
<dbReference type="EMBL" id="JAVREJ010000011">
    <property type="protein sequence ID" value="MDT0351242.1"/>
    <property type="molecule type" value="Genomic_DNA"/>
</dbReference>
<feature type="transmembrane region" description="Helical" evidence="1">
    <location>
        <begin position="74"/>
        <end position="91"/>
    </location>
</feature>
<gene>
    <name evidence="2" type="ORF">RM445_17070</name>
</gene>
<reference evidence="3" key="1">
    <citation type="submission" date="2023-07" db="EMBL/GenBank/DDBJ databases">
        <title>30 novel species of actinomycetes from the DSMZ collection.</title>
        <authorList>
            <person name="Nouioui I."/>
        </authorList>
    </citation>
    <scope>NUCLEOTIDE SEQUENCE [LARGE SCALE GENOMIC DNA]</scope>
    <source>
        <strain evidence="3">DSM 45834</strain>
    </source>
</reference>
<feature type="transmembrane region" description="Helical" evidence="1">
    <location>
        <begin position="217"/>
        <end position="235"/>
    </location>
</feature>
<evidence type="ECO:0000313" key="2">
    <source>
        <dbReference type="EMBL" id="MDT0351242.1"/>
    </source>
</evidence>